<dbReference type="PANTHER" id="PTHR35936">
    <property type="entry name" value="MEMBRANE-BOUND LYTIC MUREIN TRANSGLYCOSYLASE F"/>
    <property type="match status" value="1"/>
</dbReference>
<feature type="chain" id="PRO_5044550705" evidence="3">
    <location>
        <begin position="24"/>
        <end position="247"/>
    </location>
</feature>
<feature type="domain" description="Solute-binding protein family 3/N-terminal" evidence="4">
    <location>
        <begin position="33"/>
        <end position="242"/>
    </location>
</feature>
<dbReference type="InterPro" id="IPR001638">
    <property type="entry name" value="Solute-binding_3/MltF_N"/>
</dbReference>
<evidence type="ECO:0000313" key="5">
    <source>
        <dbReference type="EMBL" id="MDC5742944.1"/>
    </source>
</evidence>
<accession>A0A178JEY0</accession>
<dbReference type="Gene3D" id="3.40.190.10">
    <property type="entry name" value="Periplasmic binding protein-like II"/>
    <property type="match status" value="2"/>
</dbReference>
<gene>
    <name evidence="6" type="ORF">AZ468_02310</name>
    <name evidence="5" type="ORF">OPW20_23070</name>
</gene>
<dbReference type="Proteomes" id="UP000094761">
    <property type="component" value="Unassembled WGS sequence"/>
</dbReference>
<feature type="signal peptide" evidence="3">
    <location>
        <begin position="1"/>
        <end position="23"/>
    </location>
</feature>
<reference evidence="6 7" key="1">
    <citation type="submission" date="2016-03" db="EMBL/GenBank/DDBJ databases">
        <title>Draft genome sequence of the Vibrio tubiashii subs. europaeus.</title>
        <authorList>
            <person name="Spinard E."/>
            <person name="Dubert J."/>
            <person name="Nelson D.R."/>
            <person name="Barja J.L."/>
        </authorList>
    </citation>
    <scope>NUCLEOTIDE SEQUENCE [LARGE SCALE GENOMIC DNA]</scope>
    <source>
        <strain evidence="7">PP-638</strain>
        <strain evidence="6">PP2-638</strain>
    </source>
</reference>
<evidence type="ECO:0000313" key="7">
    <source>
        <dbReference type="Proteomes" id="UP000094761"/>
    </source>
</evidence>
<dbReference type="Proteomes" id="UP001150001">
    <property type="component" value="Unassembled WGS sequence"/>
</dbReference>
<dbReference type="GeneID" id="78074510"/>
<dbReference type="RefSeq" id="WP_069665941.1">
    <property type="nucleotide sequence ID" value="NZ_CP064858.1"/>
</dbReference>
<evidence type="ECO:0000313" key="6">
    <source>
        <dbReference type="EMBL" id="OAM99976.1"/>
    </source>
</evidence>
<dbReference type="EMBL" id="JAPFIT010000031">
    <property type="protein sequence ID" value="MDC5742944.1"/>
    <property type="molecule type" value="Genomic_DNA"/>
</dbReference>
<keyword evidence="8" id="KW-1185">Reference proteome</keyword>
<dbReference type="AlphaFoldDB" id="A0A178JEY0"/>
<dbReference type="Pfam" id="PF00497">
    <property type="entry name" value="SBP_bac_3"/>
    <property type="match status" value="1"/>
</dbReference>
<evidence type="ECO:0000259" key="4">
    <source>
        <dbReference type="Pfam" id="PF00497"/>
    </source>
</evidence>
<evidence type="ECO:0000256" key="1">
    <source>
        <dbReference type="ARBA" id="ARBA00010333"/>
    </source>
</evidence>
<dbReference type="OrthoDB" id="5562041at2"/>
<proteinExistence type="inferred from homology"/>
<organism evidence="6 7">
    <name type="scientific">Vibrio europaeus</name>
    <dbReference type="NCBI Taxonomy" id="300876"/>
    <lineage>
        <taxon>Bacteria</taxon>
        <taxon>Pseudomonadati</taxon>
        <taxon>Pseudomonadota</taxon>
        <taxon>Gammaproteobacteria</taxon>
        <taxon>Vibrionales</taxon>
        <taxon>Vibrionaceae</taxon>
        <taxon>Vibrio</taxon>
        <taxon>Vibrio oreintalis group</taxon>
    </lineage>
</organism>
<dbReference type="SUPFAM" id="SSF53850">
    <property type="entry name" value="Periplasmic binding protein-like II"/>
    <property type="match status" value="1"/>
</dbReference>
<evidence type="ECO:0000256" key="2">
    <source>
        <dbReference type="ARBA" id="ARBA00022729"/>
    </source>
</evidence>
<name>A0A178JEY0_9VIBR</name>
<keyword evidence="2 3" id="KW-0732">Signal</keyword>
<evidence type="ECO:0000313" key="8">
    <source>
        <dbReference type="Proteomes" id="UP001150001"/>
    </source>
</evidence>
<dbReference type="PANTHER" id="PTHR35936:SF25">
    <property type="entry name" value="ABC TRANSPORTER SUBSTRATE-BINDING PROTEIN"/>
    <property type="match status" value="1"/>
</dbReference>
<comment type="caution">
    <text evidence="6">The sequence shown here is derived from an EMBL/GenBank/DDBJ whole genome shotgun (WGS) entry which is preliminary data.</text>
</comment>
<reference evidence="5" key="2">
    <citation type="submission" date="2022-11" db="EMBL/GenBank/DDBJ databases">
        <title>Role of the vibriolysin VemA secreted by the emergent pathogen Vibrio europaeus in the colonization of Manila clam mucus.</title>
        <authorList>
            <person name="Martinez C."/>
            <person name="Rodriguez S."/>
            <person name="Vences A."/>
            <person name="Barja J.L."/>
            <person name="Toranzo A.E."/>
            <person name="Dubert J."/>
        </authorList>
    </citation>
    <scope>NUCLEOTIDE SEQUENCE</scope>
    <source>
        <strain evidence="5">3454</strain>
    </source>
</reference>
<evidence type="ECO:0000256" key="3">
    <source>
        <dbReference type="SAM" id="SignalP"/>
    </source>
</evidence>
<comment type="similarity">
    <text evidence="1">Belongs to the bacterial solute-binding protein 3 family.</text>
</comment>
<sequence>MKIDRSNKLILLICWLWCSLSFAAPLKVAQDLWPPYVMNSALGSGIAHDLVIEGLISAGFEVDYSVKPWTRVLKETINGKNDVIIAIWKTEQRARDYIFTDLYMHNRMAVVSRQEANFEFSSLHSLAGIRVAMIDNYAYGAKLVDYQELIPVSSIHLPNSIRLILTDRADVLVTDEAVGRWTIKEMRVDASKLSFSSVYLDTTPLYAAVRKSHPQAQQIVAALNAYFKNHGEQKLEALKIKYGLSSQ</sequence>
<protein>
    <submittedName>
        <fullName evidence="6">Amino acid ABC transporter substrate-binding protein</fullName>
    </submittedName>
    <submittedName>
        <fullName evidence="5">Transporter substrate-binding domain-containing protein</fullName>
    </submittedName>
</protein>
<dbReference type="EMBL" id="LUAX01000001">
    <property type="protein sequence ID" value="OAM99976.1"/>
    <property type="molecule type" value="Genomic_DNA"/>
</dbReference>